<keyword evidence="10" id="KW-0325">Glycoprotein</keyword>
<evidence type="ECO:0000256" key="6">
    <source>
        <dbReference type="ARBA" id="ARBA00022536"/>
    </source>
</evidence>
<dbReference type="GO" id="GO:0031410">
    <property type="term" value="C:cytoplasmic vesicle"/>
    <property type="evidence" value="ECO:0007669"/>
    <property type="project" value="TreeGrafter"/>
</dbReference>
<dbReference type="Pfam" id="PF01630">
    <property type="entry name" value="Glyco_hydro_56"/>
    <property type="match status" value="1"/>
</dbReference>
<evidence type="ECO:0000313" key="19">
    <source>
        <dbReference type="EMBL" id="PIO29067.1"/>
    </source>
</evidence>
<evidence type="ECO:0000256" key="4">
    <source>
        <dbReference type="ARBA" id="ARBA00008871"/>
    </source>
</evidence>
<evidence type="ECO:0000256" key="9">
    <source>
        <dbReference type="ARBA" id="ARBA00023157"/>
    </source>
</evidence>
<dbReference type="GO" id="GO:0005764">
    <property type="term" value="C:lysosome"/>
    <property type="evidence" value="ECO:0007669"/>
    <property type="project" value="UniProtKB-SubCell"/>
</dbReference>
<evidence type="ECO:0000256" key="7">
    <source>
        <dbReference type="ARBA" id="ARBA00022729"/>
    </source>
</evidence>
<protein>
    <recommendedName>
        <fullName evidence="17">Hyaluronidase</fullName>
        <ecNumber evidence="17">3.2.1.35</ecNumber>
    </recommendedName>
</protein>
<dbReference type="PIRSF" id="PIRSF038193">
    <property type="entry name" value="Hyaluronidase"/>
    <property type="match status" value="1"/>
</dbReference>
<dbReference type="OrthoDB" id="5796153at2759"/>
<evidence type="ECO:0000313" key="20">
    <source>
        <dbReference type="Proteomes" id="UP000228934"/>
    </source>
</evidence>
<feature type="glycosylation site" description="N-linked (GlcNAc...) asparagine" evidence="15">
    <location>
        <position position="353"/>
    </location>
</feature>
<keyword evidence="7 18" id="KW-0732">Signal</keyword>
<keyword evidence="5" id="KW-0964">Secreted</keyword>
<dbReference type="InterPro" id="IPR018155">
    <property type="entry name" value="Hyaluronidase"/>
</dbReference>
<gene>
    <name evidence="19" type="ORF">AB205_0089220</name>
</gene>
<feature type="disulfide bond" evidence="16">
    <location>
        <begin position="366"/>
        <end position="421"/>
    </location>
</feature>
<evidence type="ECO:0000256" key="11">
    <source>
        <dbReference type="ARBA" id="ARBA00023228"/>
    </source>
</evidence>
<dbReference type="InterPro" id="IPR017853">
    <property type="entry name" value="GH"/>
</dbReference>
<feature type="disulfide bond" evidence="16">
    <location>
        <begin position="423"/>
        <end position="432"/>
    </location>
</feature>
<dbReference type="GO" id="GO:0005975">
    <property type="term" value="P:carbohydrate metabolic process"/>
    <property type="evidence" value="ECO:0007669"/>
    <property type="project" value="UniProtKB-UniRule"/>
</dbReference>
<sequence length="437" mass="50013">MSHKVLLLAIHHLVTVLVYTNGSPGFLLPGRPFVTIWNAPTSQCWEKYGVDLDLDPFDIVVNENQSFSGSEMVIFYKTELGLYPYYDLDDNPINGGLPQNISLSDHLNQAYKNLMTTIPSPDFKGAAVIDWEDWRPLWGRDWDKMNIYRERSQQLVQERHPSWPAKKVLLEAQREFEEAAEKFITSTLTLSRKLRPGGLWGLYGFPNCYNYDYKKGLHNYTGECPQPEIARNDRLKWMWNSSQALYPDIYLEQILKDSGYVKQFVKHRLEEAFRVSGQSVEDELPVFPYARIVYTYSMDFLTQEDLIQTIGQSAALGTAGVVLWGNNDYHRSKEACLEVKSYIDSTLGRYVVNVTRGATLCSQALCAGNGRCVCEDSTSNCHLHLNPNSFSIRRNPEGRGFLVSGEASKMDLMYMAVFFQCRCYPGWKGQDCSHRTD</sequence>
<dbReference type="PANTHER" id="PTHR11769">
    <property type="entry name" value="HYALURONIDASE"/>
    <property type="match status" value="1"/>
</dbReference>
<keyword evidence="11" id="KW-0458">Lysosome</keyword>
<evidence type="ECO:0000256" key="8">
    <source>
        <dbReference type="ARBA" id="ARBA00022801"/>
    </source>
</evidence>
<evidence type="ECO:0000256" key="3">
    <source>
        <dbReference type="ARBA" id="ARBA00004613"/>
    </source>
</evidence>
<reference evidence="20" key="1">
    <citation type="journal article" date="2017" name="Nat. Commun.">
        <title>The North American bullfrog draft genome provides insight into hormonal regulation of long noncoding RNA.</title>
        <authorList>
            <person name="Hammond S.A."/>
            <person name="Warren R.L."/>
            <person name="Vandervalk B.P."/>
            <person name="Kucuk E."/>
            <person name="Khan H."/>
            <person name="Gibb E.A."/>
            <person name="Pandoh P."/>
            <person name="Kirk H."/>
            <person name="Zhao Y."/>
            <person name="Jones M."/>
            <person name="Mungall A.J."/>
            <person name="Coope R."/>
            <person name="Pleasance S."/>
            <person name="Moore R.A."/>
            <person name="Holt R.A."/>
            <person name="Round J.M."/>
            <person name="Ohora S."/>
            <person name="Walle B.V."/>
            <person name="Veldhoen N."/>
            <person name="Helbing C.C."/>
            <person name="Birol I."/>
        </authorList>
    </citation>
    <scope>NUCLEOTIDE SEQUENCE [LARGE SCALE GENOMIC DNA]</scope>
</reference>
<evidence type="ECO:0000256" key="5">
    <source>
        <dbReference type="ARBA" id="ARBA00022525"/>
    </source>
</evidence>
<evidence type="ECO:0000256" key="18">
    <source>
        <dbReference type="SAM" id="SignalP"/>
    </source>
</evidence>
<dbReference type="GO" id="GO:0004415">
    <property type="term" value="F:hyalurononglucosaminidase activity"/>
    <property type="evidence" value="ECO:0007669"/>
    <property type="project" value="UniProtKB-UniRule"/>
</dbReference>
<feature type="disulfide bond" evidence="16">
    <location>
        <begin position="208"/>
        <end position="224"/>
    </location>
</feature>
<feature type="active site" description="Proton donor" evidence="14">
    <location>
        <position position="132"/>
    </location>
</feature>
<dbReference type="GO" id="GO:0030214">
    <property type="term" value="P:hyaluronan catabolic process"/>
    <property type="evidence" value="ECO:0007669"/>
    <property type="project" value="TreeGrafter"/>
</dbReference>
<evidence type="ECO:0000256" key="17">
    <source>
        <dbReference type="RuleBase" id="RU610713"/>
    </source>
</evidence>
<evidence type="ECO:0000256" key="15">
    <source>
        <dbReference type="PIRSR" id="PIRSR038193-2"/>
    </source>
</evidence>
<keyword evidence="12 17" id="KW-0326">Glycosidase</keyword>
<dbReference type="GO" id="GO:0005576">
    <property type="term" value="C:extracellular region"/>
    <property type="evidence" value="ECO:0007669"/>
    <property type="project" value="UniProtKB-SubCell"/>
</dbReference>
<feature type="chain" id="PRO_5013546898" description="Hyaluronidase" evidence="18">
    <location>
        <begin position="23"/>
        <end position="437"/>
    </location>
</feature>
<dbReference type="EC" id="3.2.1.35" evidence="17"/>
<keyword evidence="20" id="KW-1185">Reference proteome</keyword>
<dbReference type="PRINTS" id="PR00846">
    <property type="entry name" value="GLHYDRLASE56"/>
</dbReference>
<comment type="subcellular location">
    <subcellularLocation>
        <location evidence="2">Lysosome</location>
    </subcellularLocation>
    <subcellularLocation>
        <location evidence="3">Secreted</location>
    </subcellularLocation>
</comment>
<feature type="signal peptide" evidence="18">
    <location>
        <begin position="1"/>
        <end position="22"/>
    </location>
</feature>
<keyword evidence="6" id="KW-0245">EGF-like domain</keyword>
<evidence type="ECO:0000256" key="10">
    <source>
        <dbReference type="ARBA" id="ARBA00023180"/>
    </source>
</evidence>
<feature type="disulfide bond" evidence="16">
    <location>
        <begin position="361"/>
        <end position="372"/>
    </location>
</feature>
<evidence type="ECO:0000256" key="1">
    <source>
        <dbReference type="ARBA" id="ARBA00000251"/>
    </source>
</evidence>
<evidence type="ECO:0000256" key="13">
    <source>
        <dbReference type="PIRNR" id="PIRNR038193"/>
    </source>
</evidence>
<dbReference type="PANTHER" id="PTHR11769:SF23">
    <property type="entry name" value="HYALURONIDASE-1"/>
    <property type="match status" value="1"/>
</dbReference>
<dbReference type="Proteomes" id="UP000228934">
    <property type="component" value="Unassembled WGS sequence"/>
</dbReference>
<proteinExistence type="inferred from homology"/>
<evidence type="ECO:0000256" key="14">
    <source>
        <dbReference type="PIRSR" id="PIRSR038193-1"/>
    </source>
</evidence>
<keyword evidence="9 16" id="KW-1015">Disulfide bond</keyword>
<dbReference type="FunFam" id="3.20.20.70:FF:000065">
    <property type="entry name" value="Hyaluronidase"/>
    <property type="match status" value="1"/>
</dbReference>
<accession>A0A2G9RMH1</accession>
<dbReference type="EMBL" id="KV935069">
    <property type="protein sequence ID" value="PIO29067.1"/>
    <property type="molecule type" value="Genomic_DNA"/>
</dbReference>
<evidence type="ECO:0000256" key="2">
    <source>
        <dbReference type="ARBA" id="ARBA00004371"/>
    </source>
</evidence>
<keyword evidence="8 17" id="KW-0378">Hydrolase</keyword>
<dbReference type="Gene3D" id="3.20.20.70">
    <property type="entry name" value="Aldolase class I"/>
    <property type="match status" value="1"/>
</dbReference>
<feature type="disulfide bond" evidence="16">
    <location>
        <begin position="44"/>
        <end position="336"/>
    </location>
</feature>
<comment type="similarity">
    <text evidence="4 13 17">Belongs to the glycosyl hydrolase 56 family.</text>
</comment>
<comment type="catalytic activity">
    <reaction evidence="1 17">
        <text>Random hydrolysis of (1-&gt;4)-linkages between N-acetyl-beta-D-glucosamine and D-glucuronate residues in hyaluronate.</text>
        <dbReference type="EC" id="3.2.1.35"/>
    </reaction>
</comment>
<organism evidence="19 20">
    <name type="scientific">Aquarana catesbeiana</name>
    <name type="common">American bullfrog</name>
    <name type="synonym">Rana catesbeiana</name>
    <dbReference type="NCBI Taxonomy" id="8400"/>
    <lineage>
        <taxon>Eukaryota</taxon>
        <taxon>Metazoa</taxon>
        <taxon>Chordata</taxon>
        <taxon>Craniata</taxon>
        <taxon>Vertebrata</taxon>
        <taxon>Euteleostomi</taxon>
        <taxon>Amphibia</taxon>
        <taxon>Batrachia</taxon>
        <taxon>Anura</taxon>
        <taxon>Neobatrachia</taxon>
        <taxon>Ranoidea</taxon>
        <taxon>Ranidae</taxon>
        <taxon>Aquarana</taxon>
    </lineage>
</organism>
<dbReference type="InterPro" id="IPR013785">
    <property type="entry name" value="Aldolase_TIM"/>
</dbReference>
<dbReference type="AlphaFoldDB" id="A0A2G9RMH1"/>
<dbReference type="SUPFAM" id="SSF51445">
    <property type="entry name" value="(Trans)glycosidases"/>
    <property type="match status" value="1"/>
</dbReference>
<evidence type="ECO:0000256" key="16">
    <source>
        <dbReference type="PIRSR" id="PIRSR038193-3"/>
    </source>
</evidence>
<evidence type="ECO:0000256" key="12">
    <source>
        <dbReference type="ARBA" id="ARBA00023295"/>
    </source>
</evidence>
<name>A0A2G9RMH1_AQUCT</name>